<evidence type="ECO:0000313" key="2">
    <source>
        <dbReference type="EMBL" id="NHN30501.1"/>
    </source>
</evidence>
<accession>A0ABX0J3U6</accession>
<evidence type="ECO:0000256" key="1">
    <source>
        <dbReference type="SAM" id="SignalP"/>
    </source>
</evidence>
<dbReference type="RefSeq" id="WP_166149676.1">
    <property type="nucleotide sequence ID" value="NZ_JAAOIW010000004.1"/>
</dbReference>
<keyword evidence="1" id="KW-0732">Signal</keyword>
<evidence type="ECO:0000313" key="3">
    <source>
        <dbReference type="Proteomes" id="UP001165962"/>
    </source>
</evidence>
<sequence>MKNFKMKLSVLVVAAAIMVPSVVGAATETATPANLLNTPNVSTSATPTTAQSIGETNIRGIFVPGNFVINADTRIAYILGGVGLVVVDKSTALPTTSYYIN</sequence>
<keyword evidence="3" id="KW-1185">Reference proteome</keyword>
<gene>
    <name evidence="2" type="ORF">G9U52_11725</name>
</gene>
<reference evidence="2" key="1">
    <citation type="submission" date="2020-03" db="EMBL/GenBank/DDBJ databases">
        <title>Draft sequencing of Paenibacilllus sp. S3N08.</title>
        <authorList>
            <person name="Kim D.-U."/>
        </authorList>
    </citation>
    <scope>NUCLEOTIDE SEQUENCE</scope>
    <source>
        <strain evidence="2">S3N08</strain>
    </source>
</reference>
<feature type="chain" id="PRO_5046482134" evidence="1">
    <location>
        <begin position="26"/>
        <end position="101"/>
    </location>
</feature>
<name>A0ABX0J3U6_9BACL</name>
<dbReference type="EMBL" id="JAAOIW010000004">
    <property type="protein sequence ID" value="NHN30501.1"/>
    <property type="molecule type" value="Genomic_DNA"/>
</dbReference>
<feature type="signal peptide" evidence="1">
    <location>
        <begin position="1"/>
        <end position="25"/>
    </location>
</feature>
<protein>
    <submittedName>
        <fullName evidence="2">Uncharacterized protein</fullName>
    </submittedName>
</protein>
<comment type="caution">
    <text evidence="2">The sequence shown here is derived from an EMBL/GenBank/DDBJ whole genome shotgun (WGS) entry which is preliminary data.</text>
</comment>
<dbReference type="Proteomes" id="UP001165962">
    <property type="component" value="Unassembled WGS sequence"/>
</dbReference>
<proteinExistence type="predicted"/>
<organism evidence="2 3">
    <name type="scientific">Paenibacillus agricola</name>
    <dbReference type="NCBI Taxonomy" id="2716264"/>
    <lineage>
        <taxon>Bacteria</taxon>
        <taxon>Bacillati</taxon>
        <taxon>Bacillota</taxon>
        <taxon>Bacilli</taxon>
        <taxon>Bacillales</taxon>
        <taxon>Paenibacillaceae</taxon>
        <taxon>Paenibacillus</taxon>
    </lineage>
</organism>